<dbReference type="RefSeq" id="WP_220807525.1">
    <property type="nucleotide sequence ID" value="NZ_BPMK01000005.1"/>
</dbReference>
<feature type="compositionally biased region" description="Low complexity" evidence="1">
    <location>
        <begin position="136"/>
        <end position="158"/>
    </location>
</feature>
<reference evidence="2 3" key="1">
    <citation type="journal article" date="2022" name="Int. J. Syst. Evol. Microbiol.">
        <title>Noviherbaspirillum aridicola sp. nov., isolated from an arid soil in Pakistan.</title>
        <authorList>
            <person name="Khan I.U."/>
            <person name="Saqib M."/>
            <person name="Amin A."/>
            <person name="Hussain F."/>
            <person name="Li L."/>
            <person name="Liu Y.H."/>
            <person name="Fang B.Z."/>
            <person name="Ahmed I."/>
            <person name="Li W.J."/>
        </authorList>
    </citation>
    <scope>NUCLEOTIDE SEQUENCE [LARGE SCALE GENOMIC DNA]</scope>
    <source>
        <strain evidence="2 3">NCCP-691</strain>
    </source>
</reference>
<accession>A0ABQ4Q2E9</accession>
<keyword evidence="3" id="KW-1185">Reference proteome</keyword>
<feature type="compositionally biased region" description="Polar residues" evidence="1">
    <location>
        <begin position="1"/>
        <end position="13"/>
    </location>
</feature>
<evidence type="ECO:0000313" key="2">
    <source>
        <dbReference type="EMBL" id="GIZ51357.1"/>
    </source>
</evidence>
<evidence type="ECO:0000256" key="1">
    <source>
        <dbReference type="SAM" id="MobiDB-lite"/>
    </source>
</evidence>
<evidence type="ECO:0000313" key="3">
    <source>
        <dbReference type="Proteomes" id="UP000887222"/>
    </source>
</evidence>
<feature type="region of interest" description="Disordered" evidence="1">
    <location>
        <begin position="432"/>
        <end position="491"/>
    </location>
</feature>
<dbReference type="Proteomes" id="UP000887222">
    <property type="component" value="Unassembled WGS sequence"/>
</dbReference>
<protein>
    <recommendedName>
        <fullName evidence="4">SET domain-containing protein</fullName>
    </recommendedName>
</protein>
<feature type="compositionally biased region" description="Low complexity" evidence="1">
    <location>
        <begin position="449"/>
        <end position="474"/>
    </location>
</feature>
<organism evidence="2 3">
    <name type="scientific">Noviherbaspirillum aridicola</name>
    <dbReference type="NCBI Taxonomy" id="2849687"/>
    <lineage>
        <taxon>Bacteria</taxon>
        <taxon>Pseudomonadati</taxon>
        <taxon>Pseudomonadota</taxon>
        <taxon>Betaproteobacteria</taxon>
        <taxon>Burkholderiales</taxon>
        <taxon>Oxalobacteraceae</taxon>
        <taxon>Noviherbaspirillum</taxon>
    </lineage>
</organism>
<gene>
    <name evidence="2" type="ORF">NCCP691_13710</name>
</gene>
<comment type="caution">
    <text evidence="2">The sequence shown here is derived from an EMBL/GenBank/DDBJ whole genome shotgun (WGS) entry which is preliminary data.</text>
</comment>
<evidence type="ECO:0008006" key="4">
    <source>
        <dbReference type="Google" id="ProtNLM"/>
    </source>
</evidence>
<dbReference type="EMBL" id="BPMK01000005">
    <property type="protein sequence ID" value="GIZ51357.1"/>
    <property type="molecule type" value="Genomic_DNA"/>
</dbReference>
<name>A0ABQ4Q2E9_9BURK</name>
<proteinExistence type="predicted"/>
<feature type="region of interest" description="Disordered" evidence="1">
    <location>
        <begin position="127"/>
        <end position="158"/>
    </location>
</feature>
<sequence>MTRPVTRSFSSRISPGRQENREAPQARQTQSPPPPEAAPSAARRTETPAGRAAASRLRSRQKRETQIYAAQIYAEKVNTAQTRYVSRAALRRSARGEGSSAVAGAAASQASVAAGRAAARRLCKAMRAPADKRRAPVPVASSSAPPAASASARRTPATRGAAIRVTHPQVYHRALDDRFPIRHPGDPTRIHPSYADPSDPTRCAPAVAIKGATFSAPAKARLLKHARKDREFKLARFGNHEAYLDALGQSVVRQIEASIIGKTPPGLGRLKVVRLTREQCETGQEADGLEGQYGVVLEDYSPGAQPALQNGGIVGVFGGSKLDSDEARAQYVALFGEDLGEQIVDTHSIPDAGRGKVTWAAYGGGNALQFLNTALRLSRAGDWRVDARRVHGDIELVDITLTDKDGQERQEEVALVVQYRPVADGKQFLLSYGPHYRQSPDEPNASPEGAGSASTVAAAAGDGAAPAPRMPGADDVMEDTIVVAPPAGPSS</sequence>
<feature type="region of interest" description="Disordered" evidence="1">
    <location>
        <begin position="1"/>
        <end position="62"/>
    </location>
</feature>
<feature type="compositionally biased region" description="Low complexity" evidence="1">
    <location>
        <begin position="38"/>
        <end position="56"/>
    </location>
</feature>